<dbReference type="Gene3D" id="2.60.120.560">
    <property type="entry name" value="Exo-inulinase, domain 1"/>
    <property type="match status" value="1"/>
</dbReference>
<dbReference type="Gene3D" id="2.115.10.20">
    <property type="entry name" value="Glycosyl hydrolase domain, family 43"/>
    <property type="match status" value="1"/>
</dbReference>
<dbReference type="InterPro" id="IPR013320">
    <property type="entry name" value="ConA-like_dom_sf"/>
</dbReference>
<evidence type="ECO:0000256" key="5">
    <source>
        <dbReference type="SAM" id="SignalP"/>
    </source>
</evidence>
<evidence type="ECO:0000256" key="1">
    <source>
        <dbReference type="ARBA" id="ARBA00009902"/>
    </source>
</evidence>
<dbReference type="InterPro" id="IPR001362">
    <property type="entry name" value="Glyco_hydro_32"/>
</dbReference>
<evidence type="ECO:0000313" key="9">
    <source>
        <dbReference type="Proteomes" id="UP000243723"/>
    </source>
</evidence>
<protein>
    <submittedName>
        <fullName evidence="8">Uncharacterized protein</fullName>
    </submittedName>
</protein>
<dbReference type="InterPro" id="IPR013148">
    <property type="entry name" value="Glyco_hydro_32_N"/>
</dbReference>
<dbReference type="GO" id="GO:0004575">
    <property type="term" value="F:sucrose alpha-glucosidase activity"/>
    <property type="evidence" value="ECO:0007669"/>
    <property type="project" value="TreeGrafter"/>
</dbReference>
<dbReference type="Pfam" id="PF08244">
    <property type="entry name" value="Glyco_hydro_32C"/>
    <property type="match status" value="1"/>
</dbReference>
<dbReference type="Proteomes" id="UP000243723">
    <property type="component" value="Unassembled WGS sequence"/>
</dbReference>
<comment type="similarity">
    <text evidence="1 4">Belongs to the glycosyl hydrolase 32 family.</text>
</comment>
<feature type="domain" description="Glycosyl hydrolase family 32 C-terminal" evidence="7">
    <location>
        <begin position="459"/>
        <end position="617"/>
    </location>
</feature>
<comment type="caution">
    <text evidence="8">The sequence shown here is derived from an EMBL/GenBank/DDBJ whole genome shotgun (WGS) entry which is preliminary data.</text>
</comment>
<keyword evidence="3 4" id="KW-0326">Glycosidase</keyword>
<reference evidence="8 9" key="1">
    <citation type="submission" date="2017-05" db="EMBL/GenBank/DDBJ databases">
        <title>Draft genome sequence of Elsinoe australis.</title>
        <authorList>
            <person name="Cheng Q."/>
        </authorList>
    </citation>
    <scope>NUCLEOTIDE SEQUENCE [LARGE SCALE GENOMIC DNA]</scope>
    <source>
        <strain evidence="8 9">NL1</strain>
    </source>
</reference>
<evidence type="ECO:0000259" key="7">
    <source>
        <dbReference type="Pfam" id="PF08244"/>
    </source>
</evidence>
<name>A0A2P8AIP1_9PEZI</name>
<dbReference type="AlphaFoldDB" id="A0A2P8AIP1"/>
<dbReference type="STRING" id="40998.A0A2P8AIP1"/>
<evidence type="ECO:0000313" key="8">
    <source>
        <dbReference type="EMBL" id="PSK60304.1"/>
    </source>
</evidence>
<dbReference type="EMBL" id="NHZQ01000003">
    <property type="protein sequence ID" value="PSK60304.1"/>
    <property type="molecule type" value="Genomic_DNA"/>
</dbReference>
<dbReference type="InterPro" id="IPR013189">
    <property type="entry name" value="Glyco_hydro_32_C"/>
</dbReference>
<keyword evidence="2 4" id="KW-0378">Hydrolase</keyword>
<dbReference type="InterPro" id="IPR023296">
    <property type="entry name" value="Glyco_hydro_beta-prop_sf"/>
</dbReference>
<dbReference type="Pfam" id="PF00251">
    <property type="entry name" value="Glyco_hydro_32N"/>
    <property type="match status" value="1"/>
</dbReference>
<keyword evidence="5" id="KW-0732">Signal</keyword>
<evidence type="ECO:0000256" key="2">
    <source>
        <dbReference type="ARBA" id="ARBA00022801"/>
    </source>
</evidence>
<accession>A0A2P8AIP1</accession>
<sequence>MLAYVVGLISCALMVEAQNVTIDYNRAPPNLSTLANNTLFETWRPRAHVLPPQGQIGDPCMHYTDPRTGLFHVGFLHLGASGATTSDFITYQDLNPNGEPFIRPGGINDPIAVFDGSVIPAGINGTPTLFYTSVSYLPIQWTIPYTKGSETQSLAVSTNGGRNFTKLQQGPSIPSPPFALDVTGFRDPFVFQDPTLDRLLDSLEGTWYAVISGGVRNVGPAEFLYRQFDPNFRDWEYLGQWWNETANSTWGDGTWAGRWGFNFEVANRFSLDEQGYNAEGEAFTTLGAEWSEEPIIPQISQFREMLWASGNVTTDEDGAVQFTPSMAGKLDWGRSAYAAAGKLVPSTSQASSKSGAPDRFISYLWLTGDFYGTIDFPTNQQGWVGSLLLPRELSVGTIANVVDNSLAREIGSWRIAEGQSSNGTVNLQTLRQVLVREQEEAFVNNATRTITEPDRKFSAANGSASTSFTKSPDSKFYMLKTSLTFPSSARNSTDLKAGFEILSSEFETTKIYYNFANESIVIDRSNSSAAARTTDGIDTRNEAGRLRLFDIAQGAGTSVVERLDLTIIVDNGIVEVLANDRFGLSTWVWSWYESSKGISFLYEGTEEVEFGDVTIYEGLTDAWPERDR</sequence>
<dbReference type="OrthoDB" id="202537at2759"/>
<evidence type="ECO:0000256" key="3">
    <source>
        <dbReference type="ARBA" id="ARBA00023295"/>
    </source>
</evidence>
<gene>
    <name evidence="8" type="ORF">B9Z65_454</name>
</gene>
<feature type="chain" id="PRO_5015162813" evidence="5">
    <location>
        <begin position="18"/>
        <end position="628"/>
    </location>
</feature>
<feature type="domain" description="Glycosyl hydrolase family 32 N-terminal" evidence="6">
    <location>
        <begin position="83"/>
        <end position="397"/>
    </location>
</feature>
<dbReference type="CDD" id="cd18621">
    <property type="entry name" value="GH32_XdINV-like"/>
    <property type="match status" value="1"/>
</dbReference>
<feature type="signal peptide" evidence="5">
    <location>
        <begin position="1"/>
        <end position="17"/>
    </location>
</feature>
<dbReference type="GO" id="GO:0005987">
    <property type="term" value="P:sucrose catabolic process"/>
    <property type="evidence" value="ECO:0007669"/>
    <property type="project" value="TreeGrafter"/>
</dbReference>
<evidence type="ECO:0000256" key="4">
    <source>
        <dbReference type="RuleBase" id="RU362110"/>
    </source>
</evidence>
<evidence type="ECO:0000259" key="6">
    <source>
        <dbReference type="Pfam" id="PF00251"/>
    </source>
</evidence>
<dbReference type="PANTHER" id="PTHR42800">
    <property type="entry name" value="EXOINULINASE INUD (AFU_ORTHOLOGUE AFUA_5G00480)"/>
    <property type="match status" value="1"/>
</dbReference>
<organism evidence="8 9">
    <name type="scientific">Elsinoe australis</name>
    <dbReference type="NCBI Taxonomy" id="40998"/>
    <lineage>
        <taxon>Eukaryota</taxon>
        <taxon>Fungi</taxon>
        <taxon>Dikarya</taxon>
        <taxon>Ascomycota</taxon>
        <taxon>Pezizomycotina</taxon>
        <taxon>Dothideomycetes</taxon>
        <taxon>Dothideomycetidae</taxon>
        <taxon>Myriangiales</taxon>
        <taxon>Elsinoaceae</taxon>
        <taxon>Elsinoe</taxon>
    </lineage>
</organism>
<keyword evidence="9" id="KW-1185">Reference proteome</keyword>
<dbReference type="SUPFAM" id="SSF49899">
    <property type="entry name" value="Concanavalin A-like lectins/glucanases"/>
    <property type="match status" value="1"/>
</dbReference>
<dbReference type="SMART" id="SM00640">
    <property type="entry name" value="Glyco_32"/>
    <property type="match status" value="1"/>
</dbReference>
<proteinExistence type="inferred from homology"/>
<dbReference type="SUPFAM" id="SSF75005">
    <property type="entry name" value="Arabinanase/levansucrase/invertase"/>
    <property type="match status" value="1"/>
</dbReference>
<dbReference type="PANTHER" id="PTHR42800:SF3">
    <property type="entry name" value="GLYCOSYL HYDROLASE FAMILY 32 N-TERMINAL DOMAIN-CONTAINING PROTEIN"/>
    <property type="match status" value="1"/>
</dbReference>
<dbReference type="GO" id="GO:0005737">
    <property type="term" value="C:cytoplasm"/>
    <property type="evidence" value="ECO:0007669"/>
    <property type="project" value="TreeGrafter"/>
</dbReference>